<keyword evidence="7 9" id="KW-1133">Transmembrane helix</keyword>
<dbReference type="InterPro" id="IPR017853">
    <property type="entry name" value="GH"/>
</dbReference>
<dbReference type="PANTHER" id="PTHR43867:SF4">
    <property type="entry name" value="BETA-(1-3)-GLUCOSYL TRANSFERASE"/>
    <property type="match status" value="1"/>
</dbReference>
<evidence type="ECO:0000256" key="9">
    <source>
        <dbReference type="SAM" id="Phobius"/>
    </source>
</evidence>
<dbReference type="RefSeq" id="WP_185978261.1">
    <property type="nucleotide sequence ID" value="NZ_JACBGI020000011.1"/>
</dbReference>
<keyword evidence="8 9" id="KW-0472">Membrane</keyword>
<dbReference type="PROSITE" id="PS00587">
    <property type="entry name" value="GLYCOSYL_HYDROL_F17"/>
    <property type="match status" value="1"/>
</dbReference>
<evidence type="ECO:0000256" key="5">
    <source>
        <dbReference type="ARBA" id="ARBA00022692"/>
    </source>
</evidence>
<evidence type="ECO:0000313" key="11">
    <source>
        <dbReference type="EMBL" id="MBF6058117.1"/>
    </source>
</evidence>
<evidence type="ECO:0000256" key="4">
    <source>
        <dbReference type="ARBA" id="ARBA00022679"/>
    </source>
</evidence>
<evidence type="ECO:0000256" key="3">
    <source>
        <dbReference type="ARBA" id="ARBA00022676"/>
    </source>
</evidence>
<sequence length="866" mass="97981">MNNLLILLTFALFTFGSYAHFNKPLEEPSWPATIPGFAFSPYHEDQSPLTGVFPSTESIDADLTQLSGMVHAIRTYSVDGVFGDISKLAAKHNINVALGAWLDKDAERNERELSKLEEIVQRPPYNIVRVIAGNEALLRKDLTLEQMTAYLDRLQKNIQTPISTAEPWDIWIKYPELAKHVDYLAVHMLPYWEGIAVEQAVDYIVDKMALLKRTFPDKPIVIAEVGWPSNGRSIKNATASEANEAIFLRRFISKAREEGYVYYVMEAFDQPWKAELEGAVGAYWGVYDVNRQPKFEFYRPIIPIKQWRILAAASILLAVFLVIFLLMDSGSLKKRGRTFLVAVAFSASSVIIWVLYQHSLLYQNWISLSVGILLILGVIGIWLVILVEAHEWAEALWLKKHRRQLALPDASEQPENLPFVSIHVPAYNEPAEMMIDTINALSRLDYPNFEVLIIDNNTPDESTWKPVEQHCETLGEKFRFFHVAPLEGYKAGALNFALEHTHPDAQAIAVIDSDYQVKPDWLKNMAVHLNDPEIAIVQAPQDYRDYSENAFKAMCYAEYKGFFHIGMVTRNERNAIIQHGTMTIVRRSILEEVGGWGESTITEDAELGLKIFEHGYQAAYEATSFGQGLMPDTFIDYKKQRYRWAYGAMQIMREHAGALFLNKTDLNIGQRYHFIAGWLPWIADGFNFIFTLLAIVWSVLMIIDPIQFNAPNAIISAVPILFFAFKLLKMLILYRTRVHAGVRTSLAAAIAGLALSHTIAKAVLYGLFIGRKMPFLRTPKQAETAAFIQALRDAGQEFLLVIILSTLLLGIGWRIGFDSTETLFWSLVMVVQMIPYLAAIILSVVSISPGSSSKWLKFKPVVSDNT</sequence>
<feature type="transmembrane region" description="Helical" evidence="9">
    <location>
        <begin position="798"/>
        <end position="817"/>
    </location>
</feature>
<dbReference type="InterPro" id="IPR000490">
    <property type="entry name" value="Glyco_hydro_17"/>
</dbReference>
<dbReference type="SUPFAM" id="SSF53448">
    <property type="entry name" value="Nucleotide-diphospho-sugar transferases"/>
    <property type="match status" value="1"/>
</dbReference>
<evidence type="ECO:0000256" key="7">
    <source>
        <dbReference type="ARBA" id="ARBA00022989"/>
    </source>
</evidence>
<proteinExistence type="predicted"/>
<comment type="pathway">
    <text evidence="2">Glycan metabolism.</text>
</comment>
<dbReference type="Gene3D" id="3.90.550.10">
    <property type="entry name" value="Spore Coat Polysaccharide Biosynthesis Protein SpsA, Chain A"/>
    <property type="match status" value="1"/>
</dbReference>
<dbReference type="InterPro" id="IPR029044">
    <property type="entry name" value="Nucleotide-diphossugar_trans"/>
</dbReference>
<accession>A0ABS0BWC9</accession>
<organism evidence="11 12">
    <name type="scientific">Thiomicrorhabdus heinhorstiae</name>
    <dbReference type="NCBI Taxonomy" id="2748010"/>
    <lineage>
        <taxon>Bacteria</taxon>
        <taxon>Pseudomonadati</taxon>
        <taxon>Pseudomonadota</taxon>
        <taxon>Gammaproteobacteria</taxon>
        <taxon>Thiotrichales</taxon>
        <taxon>Piscirickettsiaceae</taxon>
        <taxon>Thiomicrorhabdus</taxon>
    </lineage>
</organism>
<dbReference type="PANTHER" id="PTHR43867">
    <property type="entry name" value="CELLULOSE SYNTHASE CATALYTIC SUBUNIT A [UDP-FORMING]"/>
    <property type="match status" value="1"/>
</dbReference>
<reference evidence="11 12" key="2">
    <citation type="submission" date="2020-11" db="EMBL/GenBank/DDBJ databases">
        <title>Sulfur oxidizing isolate from Hospital Hole Sinkhole.</title>
        <authorList>
            <person name="Scott K.M."/>
        </authorList>
    </citation>
    <scope>NUCLEOTIDE SEQUENCE [LARGE SCALE GENOMIC DNA]</scope>
    <source>
        <strain evidence="11 12">HH1</strain>
    </source>
</reference>
<keyword evidence="4" id="KW-0808">Transferase</keyword>
<feature type="transmembrane region" description="Helical" evidence="9">
    <location>
        <begin position="714"/>
        <end position="734"/>
    </location>
</feature>
<feature type="transmembrane region" description="Helical" evidence="9">
    <location>
        <begin position="823"/>
        <end position="847"/>
    </location>
</feature>
<dbReference type="SUPFAM" id="SSF51445">
    <property type="entry name" value="(Trans)glycosidases"/>
    <property type="match status" value="1"/>
</dbReference>
<feature type="transmembrane region" description="Helical" evidence="9">
    <location>
        <begin position="681"/>
        <end position="702"/>
    </location>
</feature>
<dbReference type="EMBL" id="JACBGI020000011">
    <property type="protein sequence ID" value="MBF6058117.1"/>
    <property type="molecule type" value="Genomic_DNA"/>
</dbReference>
<dbReference type="Gene3D" id="3.20.20.80">
    <property type="entry name" value="Glycosidases"/>
    <property type="match status" value="1"/>
</dbReference>
<protein>
    <submittedName>
        <fullName evidence="11">Glycosyltransferase</fullName>
    </submittedName>
</protein>
<evidence type="ECO:0000256" key="6">
    <source>
        <dbReference type="ARBA" id="ARBA00022801"/>
    </source>
</evidence>
<evidence type="ECO:0000256" key="8">
    <source>
        <dbReference type="ARBA" id="ARBA00023136"/>
    </source>
</evidence>
<keyword evidence="5 9" id="KW-0812">Transmembrane</keyword>
<dbReference type="InterPro" id="IPR050321">
    <property type="entry name" value="Glycosyltr_2/OpgH_subfam"/>
</dbReference>
<keyword evidence="6" id="KW-0378">Hydrolase</keyword>
<evidence type="ECO:0000259" key="10">
    <source>
        <dbReference type="Pfam" id="PF13632"/>
    </source>
</evidence>
<comment type="caution">
    <text evidence="11">The sequence shown here is derived from an EMBL/GenBank/DDBJ whole genome shotgun (WGS) entry which is preliminary data.</text>
</comment>
<feature type="transmembrane region" description="Helical" evidence="9">
    <location>
        <begin position="746"/>
        <end position="768"/>
    </location>
</feature>
<feature type="transmembrane region" description="Helical" evidence="9">
    <location>
        <begin position="339"/>
        <end position="356"/>
    </location>
</feature>
<gene>
    <name evidence="11" type="ORF">H8792_007155</name>
</gene>
<feature type="transmembrane region" description="Helical" evidence="9">
    <location>
        <begin position="307"/>
        <end position="327"/>
    </location>
</feature>
<evidence type="ECO:0000313" key="12">
    <source>
        <dbReference type="Proteomes" id="UP001193680"/>
    </source>
</evidence>
<evidence type="ECO:0000256" key="1">
    <source>
        <dbReference type="ARBA" id="ARBA00004141"/>
    </source>
</evidence>
<evidence type="ECO:0000256" key="2">
    <source>
        <dbReference type="ARBA" id="ARBA00004881"/>
    </source>
</evidence>
<name>A0ABS0BWC9_9GAMM</name>
<keyword evidence="3" id="KW-0328">Glycosyltransferase</keyword>
<keyword evidence="12" id="KW-1185">Reference proteome</keyword>
<reference evidence="11 12" key="1">
    <citation type="submission" date="2020-06" db="EMBL/GenBank/DDBJ databases">
        <authorList>
            <person name="Scott K."/>
        </authorList>
    </citation>
    <scope>NUCLEOTIDE SEQUENCE [LARGE SCALE GENOMIC DNA]</scope>
    <source>
        <strain evidence="11 12">HH1</strain>
    </source>
</reference>
<dbReference type="Pfam" id="PF00332">
    <property type="entry name" value="Glyco_hydro_17"/>
    <property type="match status" value="1"/>
</dbReference>
<feature type="domain" description="Glycosyltransferase 2-like" evidence="10">
    <location>
        <begin position="508"/>
        <end position="702"/>
    </location>
</feature>
<dbReference type="Proteomes" id="UP001193680">
    <property type="component" value="Unassembled WGS sequence"/>
</dbReference>
<dbReference type="InterPro" id="IPR001173">
    <property type="entry name" value="Glyco_trans_2-like"/>
</dbReference>
<comment type="subcellular location">
    <subcellularLocation>
        <location evidence="1">Membrane</location>
        <topology evidence="1">Multi-pass membrane protein</topology>
    </subcellularLocation>
</comment>
<dbReference type="Pfam" id="PF13632">
    <property type="entry name" value="Glyco_trans_2_3"/>
    <property type="match status" value="1"/>
</dbReference>
<feature type="transmembrane region" description="Helical" evidence="9">
    <location>
        <begin position="362"/>
        <end position="387"/>
    </location>
</feature>